<evidence type="ECO:0008006" key="10">
    <source>
        <dbReference type="Google" id="ProtNLM"/>
    </source>
</evidence>
<name>A0AAU9WK78_9CNID</name>
<evidence type="ECO:0000256" key="2">
    <source>
        <dbReference type="ARBA" id="ARBA00006051"/>
    </source>
</evidence>
<keyword evidence="3" id="KW-0805">Transcription regulation</keyword>
<evidence type="ECO:0000313" key="8">
    <source>
        <dbReference type="EMBL" id="CAH3116702.1"/>
    </source>
</evidence>
<keyword evidence="6" id="KW-0539">Nucleus</keyword>
<comment type="caution">
    <text evidence="8">The sequence shown here is derived from an EMBL/GenBank/DDBJ whole genome shotgun (WGS) entry which is preliminary data.</text>
</comment>
<dbReference type="EMBL" id="CALNXJ010000015">
    <property type="protein sequence ID" value="CAH3116702.1"/>
    <property type="molecule type" value="Genomic_DNA"/>
</dbReference>
<dbReference type="Gene3D" id="2.60.40.1490">
    <property type="entry name" value="Histone chaperone ASF1-like"/>
    <property type="match status" value="1"/>
</dbReference>
<dbReference type="GO" id="GO:0000785">
    <property type="term" value="C:chromatin"/>
    <property type="evidence" value="ECO:0007669"/>
    <property type="project" value="TreeGrafter"/>
</dbReference>
<dbReference type="AlphaFoldDB" id="A0AAU9WK78"/>
<evidence type="ECO:0000256" key="5">
    <source>
        <dbReference type="ARBA" id="ARBA00023186"/>
    </source>
</evidence>
<gene>
    <name evidence="8" type="ORF">PMEA_00006559</name>
</gene>
<dbReference type="GO" id="GO:0006335">
    <property type="term" value="P:DNA replication-dependent chromatin assembly"/>
    <property type="evidence" value="ECO:0007669"/>
    <property type="project" value="TreeGrafter"/>
</dbReference>
<dbReference type="GO" id="GO:0042393">
    <property type="term" value="F:histone binding"/>
    <property type="evidence" value="ECO:0007669"/>
    <property type="project" value="TreeGrafter"/>
</dbReference>
<dbReference type="InterPro" id="IPR036747">
    <property type="entry name" value="ASF1-like_sf"/>
</dbReference>
<proteinExistence type="inferred from homology"/>
<protein>
    <recommendedName>
        <fullName evidence="10">Anti-silencing function protein 1</fullName>
    </recommendedName>
</protein>
<keyword evidence="9" id="KW-1185">Reference proteome</keyword>
<evidence type="ECO:0000256" key="6">
    <source>
        <dbReference type="ARBA" id="ARBA00023242"/>
    </source>
</evidence>
<dbReference type="InterPro" id="IPR006818">
    <property type="entry name" value="ASF1-like"/>
</dbReference>
<feature type="region of interest" description="Disordered" evidence="7">
    <location>
        <begin position="47"/>
        <end position="70"/>
    </location>
</feature>
<evidence type="ECO:0000256" key="3">
    <source>
        <dbReference type="ARBA" id="ARBA00023015"/>
    </source>
</evidence>
<keyword evidence="4" id="KW-0804">Transcription</keyword>
<sequence length="267" mass="30487">MPTEVGLISVYFQSSVDEARYLLASRRGSSPSAYQCIRSRSLDMVAEEQPSDSAHESNTSTPPASLGLPRYRTRSRSLDTGLKKRNNFSAFKESLKKICGQQNWKICSKRLIMAKVHIIDVTIGQNPSSFCSDFEFQITFDCTEELNEDLEWKLIYVGSAESDTYDQVLDSVLVGPVPIGRHTFVFQAKSPDPSQIPDEDLVGVTVILLTCSYKDREFVRVGYYVNNEYIEEEMRENPPTRPVIEKLQRNILHSKPRVTRFKIDWND</sequence>
<evidence type="ECO:0000256" key="4">
    <source>
        <dbReference type="ARBA" id="ARBA00023163"/>
    </source>
</evidence>
<comment type="subcellular location">
    <subcellularLocation>
        <location evidence="1">Nucleus</location>
    </subcellularLocation>
</comment>
<evidence type="ECO:0000256" key="7">
    <source>
        <dbReference type="SAM" id="MobiDB-lite"/>
    </source>
</evidence>
<dbReference type="Proteomes" id="UP001159428">
    <property type="component" value="Unassembled WGS sequence"/>
</dbReference>
<dbReference type="Pfam" id="PF04729">
    <property type="entry name" value="ASF1_hist_chap"/>
    <property type="match status" value="1"/>
</dbReference>
<organism evidence="8 9">
    <name type="scientific">Pocillopora meandrina</name>
    <dbReference type="NCBI Taxonomy" id="46732"/>
    <lineage>
        <taxon>Eukaryota</taxon>
        <taxon>Metazoa</taxon>
        <taxon>Cnidaria</taxon>
        <taxon>Anthozoa</taxon>
        <taxon>Hexacorallia</taxon>
        <taxon>Scleractinia</taxon>
        <taxon>Astrocoeniina</taxon>
        <taxon>Pocilloporidae</taxon>
        <taxon>Pocillopora</taxon>
    </lineage>
</organism>
<keyword evidence="5" id="KW-0143">Chaperone</keyword>
<dbReference type="PANTHER" id="PTHR12040">
    <property type="entry name" value="ANTI-SILENCING PROTEIN 1"/>
    <property type="match status" value="1"/>
</dbReference>
<dbReference type="SUPFAM" id="SSF101546">
    <property type="entry name" value="ASF1-like"/>
    <property type="match status" value="1"/>
</dbReference>
<accession>A0AAU9WK78</accession>
<evidence type="ECO:0000256" key="1">
    <source>
        <dbReference type="ARBA" id="ARBA00004123"/>
    </source>
</evidence>
<reference evidence="8 9" key="1">
    <citation type="submission" date="2022-05" db="EMBL/GenBank/DDBJ databases">
        <authorList>
            <consortium name="Genoscope - CEA"/>
            <person name="William W."/>
        </authorList>
    </citation>
    <scope>NUCLEOTIDE SEQUENCE [LARGE SCALE GENOMIC DNA]</scope>
</reference>
<dbReference type="FunFam" id="2.60.40.1490:FF:000001">
    <property type="entry name" value="Histone chaperone ASF1"/>
    <property type="match status" value="1"/>
</dbReference>
<comment type="similarity">
    <text evidence="2">Belongs to the ASF1 family.</text>
</comment>
<evidence type="ECO:0000313" key="9">
    <source>
        <dbReference type="Proteomes" id="UP001159428"/>
    </source>
</evidence>
<dbReference type="GO" id="GO:0005634">
    <property type="term" value="C:nucleus"/>
    <property type="evidence" value="ECO:0007669"/>
    <property type="project" value="UniProtKB-SubCell"/>
</dbReference>
<dbReference type="PANTHER" id="PTHR12040:SF0">
    <property type="entry name" value="HISTONE CHAPERONE ASF1"/>
    <property type="match status" value="1"/>
</dbReference>